<feature type="transmembrane region" description="Helical" evidence="1">
    <location>
        <begin position="40"/>
        <end position="62"/>
    </location>
</feature>
<keyword evidence="1" id="KW-0812">Transmembrane</keyword>
<evidence type="ECO:0000313" key="3">
    <source>
        <dbReference type="Proteomes" id="UP000059113"/>
    </source>
</evidence>
<accession>A0A0H4VB80</accession>
<keyword evidence="1" id="KW-1133">Transmembrane helix</keyword>
<dbReference type="EMBL" id="CP011310">
    <property type="protein sequence ID" value="AKQ41877.2"/>
    <property type="molecule type" value="Genomic_DNA"/>
</dbReference>
<proteinExistence type="predicted"/>
<feature type="transmembrane region" description="Helical" evidence="1">
    <location>
        <begin position="14"/>
        <end position="34"/>
    </location>
</feature>
<reference evidence="3" key="2">
    <citation type="submission" date="2015-04" db="EMBL/GenBank/DDBJ databases">
        <title>The complete genome sequence of Erythrobacter sp. s21-N3.</title>
        <authorList>
            <person name="Zhuang L."/>
            <person name="Liu Y."/>
            <person name="Shao Z."/>
        </authorList>
    </citation>
    <scope>NUCLEOTIDE SEQUENCE [LARGE SCALE GENOMIC DNA]</scope>
    <source>
        <strain evidence="3">s21-N3</strain>
    </source>
</reference>
<gene>
    <name evidence="2" type="ORF">CP97_07305</name>
</gene>
<reference evidence="2 3" key="1">
    <citation type="journal article" date="2015" name="Int. J. Syst. Evol. Microbiol.">
        <title>Erythrobacter atlanticus sp. nov., a bacterium from ocean sediment able to degrade polycyclic aromatic hydrocarbons.</title>
        <authorList>
            <person name="Zhuang L."/>
            <person name="Liu Y."/>
            <person name="Wang L."/>
            <person name="Wang W."/>
            <person name="Shao Z."/>
        </authorList>
    </citation>
    <scope>NUCLEOTIDE SEQUENCE [LARGE SCALE GENOMIC DNA]</scope>
    <source>
        <strain evidence="3">s21-N3</strain>
    </source>
</reference>
<name>A0A0H4VB80_9SPHN</name>
<dbReference type="Proteomes" id="UP000059113">
    <property type="component" value="Chromosome"/>
</dbReference>
<organism evidence="2 3">
    <name type="scientific">Aurantiacibacter atlanticus</name>
    <dbReference type="NCBI Taxonomy" id="1648404"/>
    <lineage>
        <taxon>Bacteria</taxon>
        <taxon>Pseudomonadati</taxon>
        <taxon>Pseudomonadota</taxon>
        <taxon>Alphaproteobacteria</taxon>
        <taxon>Sphingomonadales</taxon>
        <taxon>Erythrobacteraceae</taxon>
        <taxon>Aurantiacibacter</taxon>
    </lineage>
</organism>
<evidence type="ECO:0000313" key="2">
    <source>
        <dbReference type="EMBL" id="AKQ41877.2"/>
    </source>
</evidence>
<evidence type="ECO:0000256" key="1">
    <source>
        <dbReference type="SAM" id="Phobius"/>
    </source>
</evidence>
<protein>
    <submittedName>
        <fullName evidence="2">Uncharacterized protein</fullName>
    </submittedName>
</protein>
<dbReference type="KEGG" id="ery:CP97_07305"/>
<keyword evidence="1" id="KW-0472">Membrane</keyword>
<sequence length="71" mass="7691">MIGSLMVRFVGQKAGVFTLAGLLEASLYLLAHTAMAPHGFIMIVPLPFWLGCALGLIVCLMADIAQRRNFN</sequence>
<dbReference type="STRING" id="1648404.CP97_07305"/>
<keyword evidence="3" id="KW-1185">Reference proteome</keyword>
<dbReference type="AlphaFoldDB" id="A0A0H4VB80"/>